<evidence type="ECO:0000259" key="3">
    <source>
        <dbReference type="PROSITE" id="PS50075"/>
    </source>
</evidence>
<dbReference type="FunFam" id="3.30.300.30:FF:000030">
    <property type="entry name" value="Mutant e4 ebony"/>
    <property type="match status" value="1"/>
</dbReference>
<evidence type="ECO:0000313" key="5">
    <source>
        <dbReference type="Proteomes" id="UP001516400"/>
    </source>
</evidence>
<proteinExistence type="predicted"/>
<evidence type="ECO:0000256" key="1">
    <source>
        <dbReference type="ARBA" id="ARBA00022450"/>
    </source>
</evidence>
<dbReference type="Gene3D" id="3.40.50.12780">
    <property type="entry name" value="N-terminal domain of ligase-like"/>
    <property type="match status" value="1"/>
</dbReference>
<keyword evidence="2" id="KW-0597">Phosphoprotein</keyword>
<dbReference type="InterPro" id="IPR036736">
    <property type="entry name" value="ACP-like_sf"/>
</dbReference>
<dbReference type="InterPro" id="IPR020845">
    <property type="entry name" value="AMP-binding_CS"/>
</dbReference>
<dbReference type="SUPFAM" id="SSF56801">
    <property type="entry name" value="Acetyl-CoA synthetase-like"/>
    <property type="match status" value="1"/>
</dbReference>
<dbReference type="Pfam" id="PF00501">
    <property type="entry name" value="AMP-binding"/>
    <property type="match status" value="1"/>
</dbReference>
<dbReference type="InterPro" id="IPR000873">
    <property type="entry name" value="AMP-dep_synth/lig_dom"/>
</dbReference>
<evidence type="ECO:0000256" key="2">
    <source>
        <dbReference type="ARBA" id="ARBA00022553"/>
    </source>
</evidence>
<dbReference type="InterPro" id="IPR009081">
    <property type="entry name" value="PP-bd_ACP"/>
</dbReference>
<dbReference type="PROSITE" id="PS50075">
    <property type="entry name" value="CARRIER"/>
    <property type="match status" value="1"/>
</dbReference>
<dbReference type="SUPFAM" id="SSF47336">
    <property type="entry name" value="ACP-like"/>
    <property type="match status" value="1"/>
</dbReference>
<dbReference type="Pfam" id="PF00550">
    <property type="entry name" value="PP-binding"/>
    <property type="match status" value="1"/>
</dbReference>
<keyword evidence="5" id="KW-1185">Reference proteome</keyword>
<comment type="caution">
    <text evidence="4">The sequence shown here is derived from an EMBL/GenBank/DDBJ whole genome shotgun (WGS) entry which is preliminary data.</text>
</comment>
<feature type="domain" description="Carrier" evidence="3">
    <location>
        <begin position="560"/>
        <end position="637"/>
    </location>
</feature>
<dbReference type="PANTHER" id="PTHR44845:SF6">
    <property type="entry name" value="BETA-ALANINE-ACTIVATING ENZYME"/>
    <property type="match status" value="1"/>
</dbReference>
<dbReference type="InterPro" id="IPR045851">
    <property type="entry name" value="AMP-bd_C_sf"/>
</dbReference>
<reference evidence="4 5" key="1">
    <citation type="journal article" date="2021" name="BMC Biol.">
        <title>Horizontally acquired antibacterial genes associated with adaptive radiation of ladybird beetles.</title>
        <authorList>
            <person name="Li H.S."/>
            <person name="Tang X.F."/>
            <person name="Huang Y.H."/>
            <person name="Xu Z.Y."/>
            <person name="Chen M.L."/>
            <person name="Du X.Y."/>
            <person name="Qiu B.Y."/>
            <person name="Chen P.T."/>
            <person name="Zhang W."/>
            <person name="Slipinski A."/>
            <person name="Escalona H.E."/>
            <person name="Waterhouse R.M."/>
            <person name="Zwick A."/>
            <person name="Pang H."/>
        </authorList>
    </citation>
    <scope>NUCLEOTIDE SEQUENCE [LARGE SCALE GENOMIC DNA]</scope>
    <source>
        <strain evidence="4">SYSU2018</strain>
    </source>
</reference>
<dbReference type="EMBL" id="JABFTP020000021">
    <property type="protein sequence ID" value="KAL3269026.1"/>
    <property type="molecule type" value="Genomic_DNA"/>
</dbReference>
<gene>
    <name evidence="4" type="ORF">HHI36_008110</name>
</gene>
<dbReference type="Gene3D" id="1.10.1200.10">
    <property type="entry name" value="ACP-like"/>
    <property type="match status" value="1"/>
</dbReference>
<dbReference type="PANTHER" id="PTHR44845">
    <property type="entry name" value="CARRIER DOMAIN-CONTAINING PROTEIN"/>
    <property type="match status" value="1"/>
</dbReference>
<dbReference type="PROSITE" id="PS00455">
    <property type="entry name" value="AMP_BINDING"/>
    <property type="match status" value="1"/>
</dbReference>
<dbReference type="Proteomes" id="UP001516400">
    <property type="component" value="Unassembled WGS sequence"/>
</dbReference>
<sequence length="856" mass="97042">MGSLPQFSILKGPTRRCSPEYIDDIIEKTLSDSTDRIAVIYEDEDGNTIRHTYSELNIIANKLARVIKRTITEHKLQKNLDGDYIVAVNLYPSDKLVLLLLAIWKTGAAYLPLDHAFPGPRIEHIIKEARPALVIFDEDSDFYVDTFKLSIEELWAKSNRESELGFKRSEKLKHNIGDLAIVLYTSGSTGVPKGVKLPHKIILNRLNWQFKAFPFSQTEKVCVFKTSLTFVDSVSEIWGPLVKRLSLVVIPKCITKDPERLIQALEKYKVERLVLVPSLLRSILMFLEMQKNGDTLKHLKTWICSGETLTKSAVLDFFKYFPENEHRLCNFYGSTEVMGDVTYHVISGPEQIKYAEKVPIGLPVDNTIIYLLDTEFRPVKAGEIGELYVSGLNLASGYINGRDPEKFLDNPLAIDPTFAKLYRTGDFARLEKGTLMYEGRTDTQVKIRGHRIDLTEVEKAVSTIEEVDKAVVLCYKPGEINQALLAFVTTSQLVGESWIEASLRKKLTSYMIPQVILVESIPLLVNGKIDRQALLKFYENTNNNNDEVYQVDIDYTGVPPQQMEAAKVLLETVASVLNRSARSRVSIDANFYNLGGNSLNSIYTITQLNEKGYRISISDFIAALDLGEILERMTSGTIINIQPPQFTAHTCKLSDKQICISIITESFYRKADLEQWILSEISEDDYKEYLDDLWEPLVEKGLSFIVKNEFQKVIGVCINFDLMDEPEIEIRSGLIKIFEYLDHVEGPFRNSTLPKEQKKTLHCHMMGTHSSLNAKENVLVIQFMEEEVYRIAKKKGFEGILTVNTSPLTQQLGTDVFKYEVLLDSAVNQYVASDNTKPFGLAPDSQRALVQWKAVA</sequence>
<evidence type="ECO:0000313" key="4">
    <source>
        <dbReference type="EMBL" id="KAL3269026.1"/>
    </source>
</evidence>
<organism evidence="4 5">
    <name type="scientific">Cryptolaemus montrouzieri</name>
    <dbReference type="NCBI Taxonomy" id="559131"/>
    <lineage>
        <taxon>Eukaryota</taxon>
        <taxon>Metazoa</taxon>
        <taxon>Ecdysozoa</taxon>
        <taxon>Arthropoda</taxon>
        <taxon>Hexapoda</taxon>
        <taxon>Insecta</taxon>
        <taxon>Pterygota</taxon>
        <taxon>Neoptera</taxon>
        <taxon>Endopterygota</taxon>
        <taxon>Coleoptera</taxon>
        <taxon>Polyphaga</taxon>
        <taxon>Cucujiformia</taxon>
        <taxon>Coccinelloidea</taxon>
        <taxon>Coccinellidae</taxon>
        <taxon>Scymninae</taxon>
        <taxon>Scymnini</taxon>
        <taxon>Cryptolaemus</taxon>
    </lineage>
</organism>
<dbReference type="AlphaFoldDB" id="A0ABD2MRD4"/>
<name>A0ABD2MRD4_9CUCU</name>
<protein>
    <recommendedName>
        <fullName evidence="3">Carrier domain-containing protein</fullName>
    </recommendedName>
</protein>
<dbReference type="Gene3D" id="3.40.630.30">
    <property type="match status" value="1"/>
</dbReference>
<dbReference type="Gene3D" id="3.30.300.30">
    <property type="match status" value="1"/>
</dbReference>
<accession>A0ABD2MRD4</accession>
<dbReference type="InterPro" id="IPR042099">
    <property type="entry name" value="ANL_N_sf"/>
</dbReference>
<dbReference type="FunFam" id="3.40.50.12780:FF:000038">
    <property type="entry name" value="Ebony protein"/>
    <property type="match status" value="1"/>
</dbReference>
<keyword evidence="1" id="KW-0596">Phosphopantetheine</keyword>
<dbReference type="CDD" id="cd05930">
    <property type="entry name" value="A_NRPS"/>
    <property type="match status" value="1"/>
</dbReference>